<protein>
    <submittedName>
        <fullName evidence="7">Putative diaminobutyrate-2-oxoglutarate transaminase</fullName>
    </submittedName>
</protein>
<dbReference type="InterPro" id="IPR005814">
    <property type="entry name" value="Aminotrans_3"/>
</dbReference>
<evidence type="ECO:0000313" key="8">
    <source>
        <dbReference type="Proteomes" id="UP000017800"/>
    </source>
</evidence>
<dbReference type="Gene3D" id="3.90.1150.10">
    <property type="entry name" value="Aspartate Aminotransferase, domain 1"/>
    <property type="match status" value="1"/>
</dbReference>
<accession>V5F449</accession>
<dbReference type="PROSITE" id="PS00600">
    <property type="entry name" value="AA_TRANSFER_CLASS_3"/>
    <property type="match status" value="1"/>
</dbReference>
<keyword evidence="8" id="KW-1185">Reference proteome</keyword>
<evidence type="ECO:0000256" key="6">
    <source>
        <dbReference type="RuleBase" id="RU003560"/>
    </source>
</evidence>
<comment type="caution">
    <text evidence="7">The sequence shown here is derived from an EMBL/GenBank/DDBJ whole genome shotgun (WGS) entry which is preliminary data.</text>
</comment>
<dbReference type="SUPFAM" id="SSF53383">
    <property type="entry name" value="PLP-dependent transferases"/>
    <property type="match status" value="1"/>
</dbReference>
<dbReference type="NCBIfam" id="NF006733">
    <property type="entry name" value="PRK09264.1"/>
    <property type="match status" value="1"/>
</dbReference>
<dbReference type="PANTHER" id="PTHR43552">
    <property type="entry name" value="DIAMINOBUTYRATE--2-OXOGLUTARATE AMINOTRANSFERASE"/>
    <property type="match status" value="1"/>
</dbReference>
<keyword evidence="3" id="KW-0032">Aminotransferase</keyword>
<keyword evidence="4" id="KW-0808">Transferase</keyword>
<dbReference type="eggNOG" id="COG0160">
    <property type="taxonomic scope" value="Bacteria"/>
</dbReference>
<dbReference type="CDD" id="cd00610">
    <property type="entry name" value="OAT_like"/>
    <property type="match status" value="1"/>
</dbReference>
<organism evidence="7 8">
    <name type="scientific">Vibrio halioticoli NBRC 102217</name>
    <dbReference type="NCBI Taxonomy" id="1219072"/>
    <lineage>
        <taxon>Bacteria</taxon>
        <taxon>Pseudomonadati</taxon>
        <taxon>Pseudomonadota</taxon>
        <taxon>Gammaproteobacteria</taxon>
        <taxon>Vibrionales</taxon>
        <taxon>Vibrionaceae</taxon>
        <taxon>Vibrio</taxon>
    </lineage>
</organism>
<keyword evidence="5 6" id="KW-0663">Pyridoxal phosphate</keyword>
<dbReference type="PANTHER" id="PTHR43552:SF2">
    <property type="entry name" value="DIAMINOBUTYRATE--2-OXOGLUTARATE TRANSAMINASE"/>
    <property type="match status" value="1"/>
</dbReference>
<proteinExistence type="inferred from homology"/>
<sequence length="379" mass="42198">MATTTPKLKTAVMQYLDEDGIQGSLDLHTQAKKEFIGVFNDKILKPRNLDYKLQFTSPTGTSVVESAIKLARKVTQRKRVVAFTNGYHGMTGTALGLTGNKDNRQAVLDNYIDRLPYDGYFPKLNSLDLFRQLLEDRSSGFELPAAVILETIQGEGGINVASQEWLKQVRALTKEKGILLIIDDVQAGCGRAGDFFSFEDAGINPDLVCLSKSLSGFGYPLSLLLMSRQLDCWSPGEDNGTFRGNSLAMVTATSAINTFWSDDRLTEKMKADETFISQTLVRFQTEFPELIKEVKGRGMMYGIEFYNPSVAKALTQVCFDKRLIVERCGNEDQVVKLFPPLNIAREDLLKGLNLMRQGIQEVAIKQSDRESAVHIGLVE</sequence>
<evidence type="ECO:0000313" key="7">
    <source>
        <dbReference type="EMBL" id="GAD89994.1"/>
    </source>
</evidence>
<comment type="similarity">
    <text evidence="2 6">Belongs to the class-III pyridoxal-phosphate-dependent aminotransferase family.</text>
</comment>
<dbReference type="GO" id="GO:0008483">
    <property type="term" value="F:transaminase activity"/>
    <property type="evidence" value="ECO:0007669"/>
    <property type="project" value="UniProtKB-KW"/>
</dbReference>
<dbReference type="AlphaFoldDB" id="V5F449"/>
<evidence type="ECO:0000256" key="4">
    <source>
        <dbReference type="ARBA" id="ARBA00022679"/>
    </source>
</evidence>
<dbReference type="InterPro" id="IPR049704">
    <property type="entry name" value="Aminotrans_3_PPA_site"/>
</dbReference>
<dbReference type="Gene3D" id="3.40.640.10">
    <property type="entry name" value="Type I PLP-dependent aspartate aminotransferase-like (Major domain)"/>
    <property type="match status" value="1"/>
</dbReference>
<dbReference type="Pfam" id="PF00202">
    <property type="entry name" value="Aminotran_3"/>
    <property type="match status" value="1"/>
</dbReference>
<evidence type="ECO:0000256" key="2">
    <source>
        <dbReference type="ARBA" id="ARBA00008954"/>
    </source>
</evidence>
<gene>
    <name evidence="7" type="ORF">VHA01S_031_00070</name>
</gene>
<dbReference type="InterPro" id="IPR015422">
    <property type="entry name" value="PyrdxlP-dep_Trfase_small"/>
</dbReference>
<dbReference type="InterPro" id="IPR015421">
    <property type="entry name" value="PyrdxlP-dep_Trfase_major"/>
</dbReference>
<comment type="cofactor">
    <cofactor evidence="1">
        <name>pyridoxal 5'-phosphate</name>
        <dbReference type="ChEBI" id="CHEBI:597326"/>
    </cofactor>
</comment>
<dbReference type="InterPro" id="IPR015424">
    <property type="entry name" value="PyrdxlP-dep_Trfase"/>
</dbReference>
<name>V5F449_9VIBR</name>
<reference evidence="7 8" key="1">
    <citation type="submission" date="2013-11" db="EMBL/GenBank/DDBJ databases">
        <title>Whole genome shotgun sequence of Vibrio halioticoli NBRC 102217.</title>
        <authorList>
            <person name="Isaki S."/>
            <person name="Kimura A."/>
            <person name="Ohji S."/>
            <person name="Hosoyama A."/>
            <person name="Fujita N."/>
            <person name="Hashimoto M."/>
            <person name="Hosoyama Y."/>
            <person name="Yamazoe A."/>
        </authorList>
    </citation>
    <scope>NUCLEOTIDE SEQUENCE [LARGE SCALE GENOMIC DNA]</scope>
    <source>
        <strain evidence="7 8">NBRC 102217</strain>
    </source>
</reference>
<evidence type="ECO:0000256" key="3">
    <source>
        <dbReference type="ARBA" id="ARBA00022576"/>
    </source>
</evidence>
<dbReference type="EMBL" id="BAUJ01000031">
    <property type="protein sequence ID" value="GAD89994.1"/>
    <property type="molecule type" value="Genomic_DNA"/>
</dbReference>
<dbReference type="RefSeq" id="WP_023404348.1">
    <property type="nucleotide sequence ID" value="NZ_BAUJ01000031.1"/>
</dbReference>
<dbReference type="GO" id="GO:0030170">
    <property type="term" value="F:pyridoxal phosphate binding"/>
    <property type="evidence" value="ECO:0007669"/>
    <property type="project" value="InterPro"/>
</dbReference>
<dbReference type="InterPro" id="IPR004637">
    <property type="entry name" value="Dat"/>
</dbReference>
<dbReference type="Proteomes" id="UP000017800">
    <property type="component" value="Unassembled WGS sequence"/>
</dbReference>
<evidence type="ECO:0000256" key="5">
    <source>
        <dbReference type="ARBA" id="ARBA00022898"/>
    </source>
</evidence>
<evidence type="ECO:0000256" key="1">
    <source>
        <dbReference type="ARBA" id="ARBA00001933"/>
    </source>
</evidence>